<evidence type="ECO:0000313" key="2">
    <source>
        <dbReference type="EMBL" id="MBB4931647.1"/>
    </source>
</evidence>
<name>A0A7W7W251_9ACTN</name>
<dbReference type="EMBL" id="JACHJT010000001">
    <property type="protein sequence ID" value="MBB4931647.1"/>
    <property type="molecule type" value="Genomic_DNA"/>
</dbReference>
<sequence>MTAAGRRVWPITLALTALTLASAPTPAAAETYPGATVSRYLQPTATDSDRTAARKAGCAEGRKGTSGVRFLMVGTQERGGVLRHPGTTATHTSERVPTKHAASIATAWAAGFTQCRTGDARAELALTVNNKSDGGISGTAAGKQWASVVAKAAEADNDAVTITGGLDAEPSWSAPKWARAWANAFTEATDRALYAANSAEGCPEHGSDSTACANGWTLADVHHVSTGAAPTIRAIPQIYRTDGIQARQWAAVSSWGARNDAGPVRFAGAMSQHTACGQRGGCSATDNTPKAAWTQLFEELNSHDETAVSSLPTATDIRWP</sequence>
<evidence type="ECO:0000313" key="3">
    <source>
        <dbReference type="Proteomes" id="UP000523007"/>
    </source>
</evidence>
<dbReference type="RefSeq" id="WP_184578134.1">
    <property type="nucleotide sequence ID" value="NZ_JACHJT010000001.1"/>
</dbReference>
<gene>
    <name evidence="2" type="ORF">F4561_002467</name>
</gene>
<feature type="chain" id="PRO_5030753561" evidence="1">
    <location>
        <begin position="30"/>
        <end position="320"/>
    </location>
</feature>
<dbReference type="AlphaFoldDB" id="A0A7W7W251"/>
<protein>
    <submittedName>
        <fullName evidence="2">Uncharacterized protein</fullName>
    </submittedName>
</protein>
<feature type="signal peptide" evidence="1">
    <location>
        <begin position="1"/>
        <end position="29"/>
    </location>
</feature>
<keyword evidence="1" id="KW-0732">Signal</keyword>
<accession>A0A7W7W251</accession>
<dbReference type="Proteomes" id="UP000523007">
    <property type="component" value="Unassembled WGS sequence"/>
</dbReference>
<comment type="caution">
    <text evidence="2">The sequence shown here is derived from an EMBL/GenBank/DDBJ whole genome shotgun (WGS) entry which is preliminary data.</text>
</comment>
<organism evidence="2 3">
    <name type="scientific">Lipingzhangella halophila</name>
    <dbReference type="NCBI Taxonomy" id="1783352"/>
    <lineage>
        <taxon>Bacteria</taxon>
        <taxon>Bacillati</taxon>
        <taxon>Actinomycetota</taxon>
        <taxon>Actinomycetes</taxon>
        <taxon>Streptosporangiales</taxon>
        <taxon>Nocardiopsidaceae</taxon>
        <taxon>Lipingzhangella</taxon>
    </lineage>
</organism>
<evidence type="ECO:0000256" key="1">
    <source>
        <dbReference type="SAM" id="SignalP"/>
    </source>
</evidence>
<reference evidence="2 3" key="1">
    <citation type="submission" date="2020-08" db="EMBL/GenBank/DDBJ databases">
        <title>Sequencing the genomes of 1000 actinobacteria strains.</title>
        <authorList>
            <person name="Klenk H.-P."/>
        </authorList>
    </citation>
    <scope>NUCLEOTIDE SEQUENCE [LARGE SCALE GENOMIC DNA]</scope>
    <source>
        <strain evidence="2 3">DSM 102030</strain>
    </source>
</reference>
<keyword evidence="3" id="KW-1185">Reference proteome</keyword>
<proteinExistence type="predicted"/>